<dbReference type="GO" id="GO:0003899">
    <property type="term" value="F:DNA-directed RNA polymerase activity"/>
    <property type="evidence" value="ECO:0007669"/>
    <property type="project" value="UniProtKB-EC"/>
</dbReference>
<name>A0A3R6WDF2_APHAT</name>
<dbReference type="FunFam" id="4.10.860.120:FF:000006">
    <property type="entry name" value="DNA-directed RNA polymerase subunit"/>
    <property type="match status" value="1"/>
</dbReference>
<evidence type="ECO:0000313" key="9">
    <source>
        <dbReference type="EMBL" id="RHY73496.1"/>
    </source>
</evidence>
<dbReference type="GO" id="GO:0003677">
    <property type="term" value="F:DNA binding"/>
    <property type="evidence" value="ECO:0007669"/>
    <property type="project" value="InterPro"/>
</dbReference>
<reference evidence="9 10" key="1">
    <citation type="submission" date="2018-08" db="EMBL/GenBank/DDBJ databases">
        <title>Aphanomyces genome sequencing and annotation.</title>
        <authorList>
            <person name="Minardi D."/>
            <person name="Oidtmann B."/>
            <person name="Van Der Giezen M."/>
            <person name="Studholme D.J."/>
        </authorList>
    </citation>
    <scope>NUCLEOTIDE SEQUENCE [LARGE SCALE GENOMIC DNA]</scope>
    <source>
        <strain evidence="9 10">Si</strain>
    </source>
</reference>
<dbReference type="Pfam" id="PF04997">
    <property type="entry name" value="RNA_pol_Rpb1_1"/>
    <property type="match status" value="1"/>
</dbReference>
<evidence type="ECO:0000256" key="7">
    <source>
        <dbReference type="SAM" id="MobiDB-lite"/>
    </source>
</evidence>
<evidence type="ECO:0000259" key="8">
    <source>
        <dbReference type="Pfam" id="PF04997"/>
    </source>
</evidence>
<feature type="compositionally biased region" description="Acidic residues" evidence="7">
    <location>
        <begin position="266"/>
        <end position="284"/>
    </location>
</feature>
<sequence>MDAATDQSILRHEVSEVSFGFYSDDEIRDLSVKQITSRISFDTLKNPVLGGLYDPALGPVDFNMICPTCHLTQKECPGHLGHIELPVPVYSPVLFTTLINILKRKCLSCHKFRRSSANSRVFRVRILLLDNGYVEEAASLLQLLDQKDGNFDESSTQTVQRQQAILDEFERLALSGSSKSLPRNARSVEVERDGIIASFLKGMTNKCENCEAHSPSLRQDSNAKIFLKPLSLRSIKHNQSRAVRLSSAFDSLSKFSTKGGGSNNNDNDDDSDDEGIIDSDDEDGDKVTTADHQGGANQYLAPLEVMSQIQLLWKHEEGLLELMWGNRLVANGRSPDSAAPLDGWRKFFLQVIPVAPSRFRPPVIMGDSLFEHAQNIYLAKIITLSDQLVNVSGMRRGATTNDATSDTNSGVDLS</sequence>
<evidence type="ECO:0000313" key="10">
    <source>
        <dbReference type="Proteomes" id="UP000283543"/>
    </source>
</evidence>
<dbReference type="GO" id="GO:0005736">
    <property type="term" value="C:RNA polymerase I complex"/>
    <property type="evidence" value="ECO:0007669"/>
    <property type="project" value="TreeGrafter"/>
</dbReference>
<dbReference type="PANTHER" id="PTHR19376:SF11">
    <property type="entry name" value="DNA-DIRECTED RNA POLYMERASE I SUBUNIT RPA1"/>
    <property type="match status" value="1"/>
</dbReference>
<evidence type="ECO:0000256" key="2">
    <source>
        <dbReference type="ARBA" id="ARBA00012418"/>
    </source>
</evidence>
<feature type="region of interest" description="Disordered" evidence="7">
    <location>
        <begin position="255"/>
        <end position="292"/>
    </location>
</feature>
<feature type="non-terminal residue" evidence="9">
    <location>
        <position position="414"/>
    </location>
</feature>
<dbReference type="EC" id="2.7.7.6" evidence="2"/>
<dbReference type="GO" id="GO:0006351">
    <property type="term" value="P:DNA-templated transcription"/>
    <property type="evidence" value="ECO:0007669"/>
    <property type="project" value="InterPro"/>
</dbReference>
<comment type="similarity">
    <text evidence="1">Belongs to the RNA polymerase beta' chain family.</text>
</comment>
<dbReference type="AlphaFoldDB" id="A0A3R6WDF2"/>
<dbReference type="InterPro" id="IPR044893">
    <property type="entry name" value="RNA_pol_Rpb1_clamp_domain"/>
</dbReference>
<dbReference type="Gene3D" id="4.10.860.120">
    <property type="entry name" value="RNA polymerase II, clamp domain"/>
    <property type="match status" value="1"/>
</dbReference>
<comment type="caution">
    <text evidence="9">The sequence shown here is derived from an EMBL/GenBank/DDBJ whole genome shotgun (WGS) entry which is preliminary data.</text>
</comment>
<keyword evidence="3" id="KW-0240">DNA-directed RNA polymerase</keyword>
<accession>A0A3R6WDF2</accession>
<dbReference type="VEuPathDB" id="FungiDB:H257_13721"/>
<keyword evidence="5" id="KW-0548">Nucleotidyltransferase</keyword>
<evidence type="ECO:0000256" key="4">
    <source>
        <dbReference type="ARBA" id="ARBA00022679"/>
    </source>
</evidence>
<evidence type="ECO:0000256" key="3">
    <source>
        <dbReference type="ARBA" id="ARBA00022478"/>
    </source>
</evidence>
<evidence type="ECO:0000256" key="5">
    <source>
        <dbReference type="ARBA" id="ARBA00022695"/>
    </source>
</evidence>
<dbReference type="EMBL" id="QUTB01002211">
    <property type="protein sequence ID" value="RHY73496.1"/>
    <property type="molecule type" value="Genomic_DNA"/>
</dbReference>
<protein>
    <recommendedName>
        <fullName evidence="2">DNA-directed RNA polymerase</fullName>
        <ecNumber evidence="2">2.7.7.6</ecNumber>
    </recommendedName>
</protein>
<gene>
    <name evidence="9" type="ORF">DYB34_010276</name>
</gene>
<feature type="domain" description="RNA polymerase Rpb1" evidence="8">
    <location>
        <begin position="12"/>
        <end position="221"/>
    </location>
</feature>
<proteinExistence type="inferred from homology"/>
<keyword evidence="4" id="KW-0808">Transferase</keyword>
<evidence type="ECO:0000256" key="1">
    <source>
        <dbReference type="ARBA" id="ARBA00006460"/>
    </source>
</evidence>
<keyword evidence="6" id="KW-0804">Transcription</keyword>
<dbReference type="SUPFAM" id="SSF64484">
    <property type="entry name" value="beta and beta-prime subunits of DNA dependent RNA-polymerase"/>
    <property type="match status" value="1"/>
</dbReference>
<dbReference type="Proteomes" id="UP000283543">
    <property type="component" value="Unassembled WGS sequence"/>
</dbReference>
<organism evidence="9 10">
    <name type="scientific">Aphanomyces astaci</name>
    <name type="common">Crayfish plague agent</name>
    <dbReference type="NCBI Taxonomy" id="112090"/>
    <lineage>
        <taxon>Eukaryota</taxon>
        <taxon>Sar</taxon>
        <taxon>Stramenopiles</taxon>
        <taxon>Oomycota</taxon>
        <taxon>Saprolegniomycetes</taxon>
        <taxon>Saprolegniales</taxon>
        <taxon>Verrucalvaceae</taxon>
        <taxon>Aphanomyces</taxon>
    </lineage>
</organism>
<dbReference type="InterPro" id="IPR007080">
    <property type="entry name" value="RNA_pol_Rpb1_1"/>
</dbReference>
<dbReference type="InterPro" id="IPR045867">
    <property type="entry name" value="DNA-dir_RpoC_beta_prime"/>
</dbReference>
<evidence type="ECO:0000256" key="6">
    <source>
        <dbReference type="ARBA" id="ARBA00023163"/>
    </source>
</evidence>
<dbReference type="PANTHER" id="PTHR19376">
    <property type="entry name" value="DNA-DIRECTED RNA POLYMERASE"/>
    <property type="match status" value="1"/>
</dbReference>